<dbReference type="Gene3D" id="1.10.260.40">
    <property type="entry name" value="lambda repressor-like DNA-binding domains"/>
    <property type="match status" value="1"/>
</dbReference>
<comment type="caution">
    <text evidence="2">The sequence shown here is derived from an EMBL/GenBank/DDBJ whole genome shotgun (WGS) entry which is preliminary data.</text>
</comment>
<evidence type="ECO:0000259" key="1">
    <source>
        <dbReference type="PROSITE" id="PS50943"/>
    </source>
</evidence>
<dbReference type="EMBL" id="NPKH01000039">
    <property type="protein sequence ID" value="PAP91800.1"/>
    <property type="molecule type" value="Genomic_DNA"/>
</dbReference>
<name>A0A271K837_9HYPH</name>
<evidence type="ECO:0000313" key="3">
    <source>
        <dbReference type="Proteomes" id="UP000215931"/>
    </source>
</evidence>
<accession>A0A271K837</accession>
<organism evidence="2 3">
    <name type="scientific">Mesorhizobium wenxiniae</name>
    <dbReference type="NCBI Taxonomy" id="2014805"/>
    <lineage>
        <taxon>Bacteria</taxon>
        <taxon>Pseudomonadati</taxon>
        <taxon>Pseudomonadota</taxon>
        <taxon>Alphaproteobacteria</taxon>
        <taxon>Hyphomicrobiales</taxon>
        <taxon>Phyllobacteriaceae</taxon>
        <taxon>Mesorhizobium</taxon>
    </lineage>
</organism>
<keyword evidence="3" id="KW-1185">Reference proteome</keyword>
<gene>
    <name evidence="2" type="ORF">CIT31_31790</name>
</gene>
<dbReference type="SMART" id="SM00530">
    <property type="entry name" value="HTH_XRE"/>
    <property type="match status" value="1"/>
</dbReference>
<dbReference type="Pfam" id="PF01381">
    <property type="entry name" value="HTH_3"/>
    <property type="match status" value="1"/>
</dbReference>
<dbReference type="Proteomes" id="UP000215931">
    <property type="component" value="Unassembled WGS sequence"/>
</dbReference>
<dbReference type="RefSeq" id="WP_095521771.1">
    <property type="nucleotide sequence ID" value="NZ_NPKH01000039.1"/>
</dbReference>
<dbReference type="CDD" id="cd00093">
    <property type="entry name" value="HTH_XRE"/>
    <property type="match status" value="1"/>
</dbReference>
<dbReference type="AlphaFoldDB" id="A0A271K837"/>
<dbReference type="PROSITE" id="PS50943">
    <property type="entry name" value="HTH_CROC1"/>
    <property type="match status" value="1"/>
</dbReference>
<proteinExistence type="predicted"/>
<dbReference type="SUPFAM" id="SSF47413">
    <property type="entry name" value="lambda repressor-like DNA-binding domains"/>
    <property type="match status" value="1"/>
</dbReference>
<protein>
    <submittedName>
        <fullName evidence="2">XRE family transcriptional regulator</fullName>
    </submittedName>
</protein>
<evidence type="ECO:0000313" key="2">
    <source>
        <dbReference type="EMBL" id="PAP91800.1"/>
    </source>
</evidence>
<feature type="domain" description="HTH cro/C1-type" evidence="1">
    <location>
        <begin position="10"/>
        <end position="65"/>
    </location>
</feature>
<reference evidence="2 3" key="1">
    <citation type="submission" date="2017-08" db="EMBL/GenBank/DDBJ databases">
        <title>Mesorhizobium wenxinae sp. nov., a novel rhizobial species isolated from root nodules of chickpea (Cicer arietinum L.).</title>
        <authorList>
            <person name="Zhang J."/>
        </authorList>
    </citation>
    <scope>NUCLEOTIDE SEQUENCE [LARGE SCALE GENOMIC DNA]</scope>
    <source>
        <strain evidence="3">WYCCWR 10019</strain>
    </source>
</reference>
<dbReference type="OrthoDB" id="9809730at2"/>
<dbReference type="GO" id="GO:0003677">
    <property type="term" value="F:DNA binding"/>
    <property type="evidence" value="ECO:0007669"/>
    <property type="project" value="InterPro"/>
</dbReference>
<dbReference type="InterPro" id="IPR010982">
    <property type="entry name" value="Lambda_DNA-bd_dom_sf"/>
</dbReference>
<dbReference type="InterPro" id="IPR001387">
    <property type="entry name" value="Cro/C1-type_HTH"/>
</dbReference>
<sequence length="115" mass="12767">MSGEKFGEFVRRAREAKDIGLREMAKMIGVSPTYLSKVERDEFAPPAEDKVKALAQIIDCDVDELLARAGRVSTDLSDIIKRHPVELAALLRTTKGLTTEDIARLARNAQKAKDK</sequence>